<dbReference type="InterPro" id="IPR016032">
    <property type="entry name" value="Sig_transdc_resp-reg_C-effctor"/>
</dbReference>
<evidence type="ECO:0000256" key="1">
    <source>
        <dbReference type="SAM" id="MobiDB-lite"/>
    </source>
</evidence>
<comment type="caution">
    <text evidence="3">The sequence shown here is derived from an EMBL/GenBank/DDBJ whole genome shotgun (WGS) entry which is preliminary data.</text>
</comment>
<evidence type="ECO:0000313" key="4">
    <source>
        <dbReference type="Proteomes" id="UP000253805"/>
    </source>
</evidence>
<dbReference type="EMBL" id="PPUT01000008">
    <property type="protein sequence ID" value="RDC45596.1"/>
    <property type="molecule type" value="Genomic_DNA"/>
</dbReference>
<dbReference type="InterPro" id="IPR011990">
    <property type="entry name" value="TPR-like_helical_dom_sf"/>
</dbReference>
<protein>
    <recommendedName>
        <fullName evidence="2">Bacterial transcriptional activator domain-containing protein</fullName>
    </recommendedName>
</protein>
<dbReference type="GO" id="GO:0003677">
    <property type="term" value="F:DNA binding"/>
    <property type="evidence" value="ECO:0007669"/>
    <property type="project" value="InterPro"/>
</dbReference>
<gene>
    <name evidence="3" type="ORF">C1850_04475</name>
</gene>
<dbReference type="Pfam" id="PF03704">
    <property type="entry name" value="BTAD"/>
    <property type="match status" value="1"/>
</dbReference>
<organism evidence="3 4">
    <name type="scientific">Adlercreutzia equolifaciens subsp. celatus</name>
    <dbReference type="NCBI Taxonomy" id="394340"/>
    <lineage>
        <taxon>Bacteria</taxon>
        <taxon>Bacillati</taxon>
        <taxon>Actinomycetota</taxon>
        <taxon>Coriobacteriia</taxon>
        <taxon>Eggerthellales</taxon>
        <taxon>Eggerthellaceae</taxon>
        <taxon>Adlercreutzia</taxon>
    </lineage>
</organism>
<dbReference type="GO" id="GO:0006355">
    <property type="term" value="P:regulation of DNA-templated transcription"/>
    <property type="evidence" value="ECO:0007669"/>
    <property type="project" value="InterPro"/>
</dbReference>
<dbReference type="SUPFAM" id="SSF46894">
    <property type="entry name" value="C-terminal effector domain of the bipartite response regulators"/>
    <property type="match status" value="1"/>
</dbReference>
<dbReference type="AlphaFoldDB" id="A0A369P3H9"/>
<dbReference type="Gene3D" id="1.10.10.10">
    <property type="entry name" value="Winged helix-like DNA-binding domain superfamily/Winged helix DNA-binding domain"/>
    <property type="match status" value="1"/>
</dbReference>
<dbReference type="SMART" id="SM01043">
    <property type="entry name" value="BTAD"/>
    <property type="match status" value="1"/>
</dbReference>
<reference evidence="3 4" key="1">
    <citation type="journal article" date="2018" name="Elife">
        <title>Discovery and characterization of a prevalent human gut bacterial enzyme sufficient for the inactivation of a family of plant toxins.</title>
        <authorList>
            <person name="Koppel N."/>
            <person name="Bisanz J.E."/>
            <person name="Pandelia M.E."/>
            <person name="Turnbaugh P.J."/>
            <person name="Balskus E.P."/>
        </authorList>
    </citation>
    <scope>NUCLEOTIDE SEQUENCE [LARGE SCALE GENOMIC DNA]</scope>
    <source>
        <strain evidence="3 4">OB21 GAM 11</strain>
    </source>
</reference>
<accession>A0A369P3H9</accession>
<dbReference type="Gene3D" id="1.25.40.10">
    <property type="entry name" value="Tetratricopeptide repeat domain"/>
    <property type="match status" value="1"/>
</dbReference>
<evidence type="ECO:0000259" key="2">
    <source>
        <dbReference type="SMART" id="SM01043"/>
    </source>
</evidence>
<evidence type="ECO:0000313" key="3">
    <source>
        <dbReference type="EMBL" id="RDC45596.1"/>
    </source>
</evidence>
<proteinExistence type="predicted"/>
<sequence length="951" mass="103601">MEREWRWSFSADDWRRLPRAFLARSLCLRVPFARLPVCCGRFVRAAMEGDRRPCVPCWLPGQSGPRKVRPVVSEGRKKKEMPMTRFIQQSACEGRRPHGVVPDRLRSRPRLLSRLLEDRGALRLVVAPPGFGKATLAFEYASVMFQFEHVFWLRGSSPCFLRDLDAGVLAETVLEADEHAALMVVTDLPLLTDDRAEAFAEVVERLADANCEVIATTTRADAPMELFGRRVVIGAAEMLVAREDLEEEPEGVTDRRPLGLAERIAALRWGSATPIQLVLGASRAGCPPEEELALWAMTVLGRGTIDDVRALLGARRAEKAWDALAARCPLVGISAGEESFAALSVSLGEVRDHGRARLQALAETCGFAGREEAMEVLAERLMERGECGRAVSAMTLLARRRAHGRWLAANGWAALWGGAAVEVCELYDSATRTQMAARADINAMIAWAWAQRGDRARAVQFAQRSLVSERSTPRTVLSAALAAWEVGNAATRRAMEETVASCLAELDGAGGVEREDGLAELVVVAHGVLALGRGDDVLAVWASRVGEALDWGSDSRIDVERRLLGAAAALEGLEATGALGAGADTAIAGRPELVRLVACSHRALDALVERGWSLGFGAYRAAAALERAGEVLEGLGLPRLSAPVAAALFAAHVEKGAARSRREKSSGAPVVEDPERGRSLPVPSAPRTAMAVAPEVSVEPLRLKLFGTMEVAVGRRDITYQFEGRPKTRLLLALLALHRGRELGRDQIVSMLWPAADKRTGAKSFYRVWGDLRSLLSQQGSCPYLIRSRYGCRLDPDLFESDLDEFEELIRCLLFGPADDMAWERAIATIQGSFGSVLLPTERKCEAIVVFRDRLDAEFVDGLVAASRRLLVRGELQGALWLAREAFQRDAGREDAAAALMRAQMATGQRSAAVQTFFACRDRLSRTLGLDPSPALAALYRQLLEGELSFA</sequence>
<dbReference type="Proteomes" id="UP000253805">
    <property type="component" value="Unassembled WGS sequence"/>
</dbReference>
<dbReference type="InterPro" id="IPR051677">
    <property type="entry name" value="AfsR-DnrI-RedD_regulator"/>
</dbReference>
<dbReference type="PANTHER" id="PTHR35807">
    <property type="entry name" value="TRANSCRIPTIONAL REGULATOR REDD-RELATED"/>
    <property type="match status" value="1"/>
</dbReference>
<feature type="domain" description="Bacterial transcriptional activator" evidence="2">
    <location>
        <begin position="801"/>
        <end position="944"/>
    </location>
</feature>
<feature type="region of interest" description="Disordered" evidence="1">
    <location>
        <begin position="659"/>
        <end position="685"/>
    </location>
</feature>
<name>A0A369P3H9_9ACTN</name>
<dbReference type="SUPFAM" id="SSF48452">
    <property type="entry name" value="TPR-like"/>
    <property type="match status" value="1"/>
</dbReference>
<dbReference type="InterPro" id="IPR036388">
    <property type="entry name" value="WH-like_DNA-bd_sf"/>
</dbReference>
<dbReference type="InterPro" id="IPR005158">
    <property type="entry name" value="BTAD"/>
</dbReference>